<dbReference type="EMBL" id="AJIL01000042">
    <property type="protein sequence ID" value="KNE99796.1"/>
    <property type="molecule type" value="Genomic_DNA"/>
</dbReference>
<evidence type="ECO:0000256" key="1">
    <source>
        <dbReference type="SAM" id="SignalP"/>
    </source>
</evidence>
<dbReference type="Proteomes" id="UP000054564">
    <property type="component" value="Unassembled WGS sequence"/>
</dbReference>
<dbReference type="AlphaFoldDB" id="A0A0L0VKP9"/>
<reference evidence="3" key="1">
    <citation type="submission" date="2014-03" db="EMBL/GenBank/DDBJ databases">
        <title>The Genome Sequence of Puccinia striiformis f. sp. tritici PST-78.</title>
        <authorList>
            <consortium name="The Broad Institute Genome Sequencing Platform"/>
            <person name="Cuomo C."/>
            <person name="Hulbert S."/>
            <person name="Chen X."/>
            <person name="Walker B."/>
            <person name="Young S.K."/>
            <person name="Zeng Q."/>
            <person name="Gargeya S."/>
            <person name="Fitzgerald M."/>
            <person name="Haas B."/>
            <person name="Abouelleil A."/>
            <person name="Alvarado L."/>
            <person name="Arachchi H.M."/>
            <person name="Berlin A.M."/>
            <person name="Chapman S.B."/>
            <person name="Goldberg J."/>
            <person name="Griggs A."/>
            <person name="Gujja S."/>
            <person name="Hansen M."/>
            <person name="Howarth C."/>
            <person name="Imamovic A."/>
            <person name="Larimer J."/>
            <person name="McCowan C."/>
            <person name="Montmayeur A."/>
            <person name="Murphy C."/>
            <person name="Neiman D."/>
            <person name="Pearson M."/>
            <person name="Priest M."/>
            <person name="Roberts A."/>
            <person name="Saif S."/>
            <person name="Shea T."/>
            <person name="Sisk P."/>
            <person name="Sykes S."/>
            <person name="Wortman J."/>
            <person name="Nusbaum C."/>
            <person name="Birren B."/>
        </authorList>
    </citation>
    <scope>NUCLEOTIDE SEQUENCE [LARGE SCALE GENOMIC DNA]</scope>
    <source>
        <strain evidence="3">race PST-78</strain>
    </source>
</reference>
<protein>
    <recommendedName>
        <fullName evidence="4">Secreted protein</fullName>
    </recommendedName>
</protein>
<keyword evidence="1" id="KW-0732">Signal</keyword>
<evidence type="ECO:0008006" key="4">
    <source>
        <dbReference type="Google" id="ProtNLM"/>
    </source>
</evidence>
<comment type="caution">
    <text evidence="2">The sequence shown here is derived from an EMBL/GenBank/DDBJ whole genome shotgun (WGS) entry which is preliminary data.</text>
</comment>
<accession>A0A0L0VKP9</accession>
<keyword evidence="3" id="KW-1185">Reference proteome</keyword>
<feature type="chain" id="PRO_5005550489" description="Secreted protein" evidence="1">
    <location>
        <begin position="28"/>
        <end position="79"/>
    </location>
</feature>
<organism evidence="2 3">
    <name type="scientific">Puccinia striiformis f. sp. tritici PST-78</name>
    <dbReference type="NCBI Taxonomy" id="1165861"/>
    <lineage>
        <taxon>Eukaryota</taxon>
        <taxon>Fungi</taxon>
        <taxon>Dikarya</taxon>
        <taxon>Basidiomycota</taxon>
        <taxon>Pucciniomycotina</taxon>
        <taxon>Pucciniomycetes</taxon>
        <taxon>Pucciniales</taxon>
        <taxon>Pucciniaceae</taxon>
        <taxon>Puccinia</taxon>
    </lineage>
</organism>
<name>A0A0L0VKP9_9BASI</name>
<proteinExistence type="predicted"/>
<feature type="signal peptide" evidence="1">
    <location>
        <begin position="1"/>
        <end position="27"/>
    </location>
</feature>
<sequence length="79" mass="8437">MPTKWSSLLGLLLWSDRSLLLTQSVSGEVFFFHRCPRSIAGLVYGFGSQGRKGGVGEWADGARAIKTVIATGRSPPGLS</sequence>
<evidence type="ECO:0000313" key="2">
    <source>
        <dbReference type="EMBL" id="KNE99796.1"/>
    </source>
</evidence>
<gene>
    <name evidence="2" type="ORF">PSTG_06887</name>
</gene>
<evidence type="ECO:0000313" key="3">
    <source>
        <dbReference type="Proteomes" id="UP000054564"/>
    </source>
</evidence>